<dbReference type="PANTHER" id="PTHR37042">
    <property type="entry name" value="OUTER MEMBRANE PROTEIN RV1973"/>
    <property type="match status" value="1"/>
</dbReference>
<evidence type="ECO:0008006" key="5">
    <source>
        <dbReference type="Google" id="ProtNLM"/>
    </source>
</evidence>
<comment type="caution">
    <text evidence="3">The sequence shown here is derived from an EMBL/GenBank/DDBJ whole genome shotgun (WGS) entry which is preliminary data.</text>
</comment>
<evidence type="ECO:0000313" key="3">
    <source>
        <dbReference type="EMBL" id="MQY16014.1"/>
    </source>
</evidence>
<dbReference type="GO" id="GO:0016020">
    <property type="term" value="C:membrane"/>
    <property type="evidence" value="ECO:0007669"/>
    <property type="project" value="UniProtKB-SubCell"/>
</dbReference>
<evidence type="ECO:0000256" key="1">
    <source>
        <dbReference type="ARBA" id="ARBA00004370"/>
    </source>
</evidence>
<proteinExistence type="predicted"/>
<keyword evidence="2" id="KW-0472">Membrane</keyword>
<accession>A0A7K0CTG0</accession>
<sequence>MTGRRRIGWITGWTVLAVLVLGSAGLLIRAGQLTGTAAAKNRALTDSAATSTVTGAVSDTLTRIFSYSPKSTDTTEAAAADRLDGKAKKQYTDLFAQVKQRVAEQKLTLTTHVVRAGAVRLEDGEATVLVFLDQVTERTGAEPTSVAAQLSVTAKEHDGQWLITDMKSR</sequence>
<comment type="subcellular location">
    <subcellularLocation>
        <location evidence="1">Membrane</location>
    </subcellularLocation>
</comment>
<protein>
    <recommendedName>
        <fullName evidence="5">Mce-associated membrane protein</fullName>
    </recommendedName>
</protein>
<dbReference type="AlphaFoldDB" id="A0A7K0CTG0"/>
<dbReference type="Proteomes" id="UP000466345">
    <property type="component" value="Unassembled WGS sequence"/>
</dbReference>
<organism evidence="3 4">
    <name type="scientific">Streptomyces smaragdinus</name>
    <dbReference type="NCBI Taxonomy" id="2585196"/>
    <lineage>
        <taxon>Bacteria</taxon>
        <taxon>Bacillati</taxon>
        <taxon>Actinomycetota</taxon>
        <taxon>Actinomycetes</taxon>
        <taxon>Kitasatosporales</taxon>
        <taxon>Streptomycetaceae</taxon>
        <taxon>Streptomyces</taxon>
    </lineage>
</organism>
<evidence type="ECO:0000256" key="2">
    <source>
        <dbReference type="ARBA" id="ARBA00023136"/>
    </source>
</evidence>
<keyword evidence="4" id="KW-1185">Reference proteome</keyword>
<dbReference type="RefSeq" id="WP_228390577.1">
    <property type="nucleotide sequence ID" value="NZ_WEGJ01000043.1"/>
</dbReference>
<evidence type="ECO:0000313" key="4">
    <source>
        <dbReference type="Proteomes" id="UP000466345"/>
    </source>
</evidence>
<name>A0A7K0CTG0_9ACTN</name>
<dbReference type="PANTHER" id="PTHR37042:SF4">
    <property type="entry name" value="OUTER MEMBRANE PROTEIN RV1973"/>
    <property type="match status" value="1"/>
</dbReference>
<gene>
    <name evidence="3" type="ORF">SRB5_62060</name>
</gene>
<reference evidence="3 4" key="1">
    <citation type="submission" date="2019-10" db="EMBL/GenBank/DDBJ databases">
        <title>Streptomyces smaragdinus sp. nov. and Streptomyces fabii sp. nov., isolated from the gut of fungus growing-termite Macrotermes natalensis.</title>
        <authorList>
            <person name="Schwitalla J."/>
            <person name="Benndorf R."/>
            <person name="Martin K."/>
            <person name="De Beer W."/>
            <person name="Kaster A.-K."/>
            <person name="Vollmers J."/>
            <person name="Poulsen M."/>
            <person name="Beemelmanns C."/>
        </authorList>
    </citation>
    <scope>NUCLEOTIDE SEQUENCE [LARGE SCALE GENOMIC DNA]</scope>
    <source>
        <strain evidence="3 4">RB5</strain>
    </source>
</reference>
<dbReference type="EMBL" id="WEGJ01000043">
    <property type="protein sequence ID" value="MQY16014.1"/>
    <property type="molecule type" value="Genomic_DNA"/>
</dbReference>